<dbReference type="HOGENOM" id="CLU_565944_0_0_0"/>
<sequence length="482" mass="53255">MALRNVTLIIFHLIILRFSLALPSNQEHANIFIEHYGFSSGNNKELRLAAKSISSIVDDINKMPFGDVSKKFGMEGHRNWAHWGFSGSIPFEHNEYLQNLIKEGVTKQEIVSAWRNQVDAMTDEVIKYTGLPRKQAKAFAGLIYSDHILMDYLDSKTSALQDIKYIHDDIIKNTSAIFGKESVQAKNIENGLRKIPKKFVTKENIVKSTIKTIEKENLGEKMGKIYSKNFQDHKIKLATKELVKKNEPQQKSFSKKEVARNAAFVAGFISTVGNGWKVYNEEREIEEAIINVAEDTGTTYVAVYVSEGIIEKVGEKYVVTALTKDGVNISTKLIGTSLNYGLATFIFDETRTIYYLSKGKISLNEFTEDTVRAGVRAAITGGAATCAVALGIVPGGAVVTAISIGGYIVADAGIKKYESAVAQSYFDIEHVLGSVSKELLNRKGLGYISNNSFGIDYIPSNTSGIDYIPNNSPGIDYIPGKR</sequence>
<dbReference type="Proteomes" id="UP000006875">
    <property type="component" value="Chromosome"/>
</dbReference>
<reference evidence="1 2" key="1">
    <citation type="journal article" date="2010" name="Stand. Genomic Sci.">
        <title>Complete genome sequence of Ilyobacter polytropus type strain (CuHbu1).</title>
        <authorList>
            <person name="Sikorski J."/>
            <person name="Chertkov O."/>
            <person name="Lapidus A."/>
            <person name="Nolan M."/>
            <person name="Lucas S."/>
            <person name="Del Rio T.G."/>
            <person name="Tice H."/>
            <person name="Cheng J.F."/>
            <person name="Tapia R."/>
            <person name="Han C."/>
            <person name="Goodwin L."/>
            <person name="Pitluck S."/>
            <person name="Liolios K."/>
            <person name="Ivanova N."/>
            <person name="Mavromatis K."/>
            <person name="Mikhailova N."/>
            <person name="Pati A."/>
            <person name="Chen A."/>
            <person name="Palaniappan K."/>
            <person name="Land M."/>
            <person name="Hauser L."/>
            <person name="Chang Y.J."/>
            <person name="Jeffries C.D."/>
            <person name="Brambilla E."/>
            <person name="Yasawong M."/>
            <person name="Rohde M."/>
            <person name="Pukall R."/>
            <person name="Spring S."/>
            <person name="Goker M."/>
            <person name="Woyke T."/>
            <person name="Bristow J."/>
            <person name="Eisen J.A."/>
            <person name="Markowitz V."/>
            <person name="Hugenholtz P."/>
            <person name="Kyrpides N.C."/>
            <person name="Klenk H.P."/>
        </authorList>
    </citation>
    <scope>NUCLEOTIDE SEQUENCE [LARGE SCALE GENOMIC DNA]</scope>
    <source>
        <strain evidence="2">ATCC 51220 / DSM 2926 / LMG 16218 / CuHBu1</strain>
    </source>
</reference>
<protein>
    <submittedName>
        <fullName evidence="1">Uncharacterized protein</fullName>
    </submittedName>
</protein>
<dbReference type="EMBL" id="CP002281">
    <property type="protein sequence ID" value="ADO82791.1"/>
    <property type="molecule type" value="Genomic_DNA"/>
</dbReference>
<evidence type="ECO:0000313" key="1">
    <source>
        <dbReference type="EMBL" id="ADO82791.1"/>
    </source>
</evidence>
<name>E3H992_ILYPC</name>
<dbReference type="KEGG" id="ipo:Ilyop_1010"/>
<proteinExistence type="predicted"/>
<dbReference type="OrthoDB" id="9554489at2"/>
<gene>
    <name evidence="1" type="ordered locus">Ilyop_1010</name>
</gene>
<evidence type="ECO:0000313" key="2">
    <source>
        <dbReference type="Proteomes" id="UP000006875"/>
    </source>
</evidence>
<accession>E3H992</accession>
<dbReference type="AlphaFoldDB" id="E3H992"/>
<organism evidence="1 2">
    <name type="scientific">Ilyobacter polytropus (strain ATCC 51220 / DSM 2926 / LMG 16218 / CuHBu1)</name>
    <dbReference type="NCBI Taxonomy" id="572544"/>
    <lineage>
        <taxon>Bacteria</taxon>
        <taxon>Fusobacteriati</taxon>
        <taxon>Fusobacteriota</taxon>
        <taxon>Fusobacteriia</taxon>
        <taxon>Fusobacteriales</taxon>
        <taxon>Fusobacteriaceae</taxon>
        <taxon>Ilyobacter</taxon>
    </lineage>
</organism>
<dbReference type="RefSeq" id="WP_013387459.1">
    <property type="nucleotide sequence ID" value="NC_014632.1"/>
</dbReference>
<keyword evidence="2" id="KW-1185">Reference proteome</keyword>